<accession>A0A5Q6PE63</accession>
<dbReference type="AlphaFoldDB" id="A0A5Q6PE63"/>
<sequence length="172" mass="19320">MQTSPLMKSFGLVQLAVSQLDKHTFDEEELRDLPSVKEQLIALTMQYSSDKTIENQIRDCLTGNYLFAINNKLSEILEVDNPLDVEGFAPVFAVASHTGDNYFEPREFLKFSTNYFMEGDGINFDEFISNHFKNKLLKHASSSDADTVIGLVEYSSSGARVIGEPMNGYLES</sequence>
<name>A0A5Q6PE63_VIBCL</name>
<evidence type="ECO:0000313" key="1">
    <source>
        <dbReference type="EMBL" id="KAA1253081.1"/>
    </source>
</evidence>
<organism evidence="1 2">
    <name type="scientific">Vibrio cholerae</name>
    <dbReference type="NCBI Taxonomy" id="666"/>
    <lineage>
        <taxon>Bacteria</taxon>
        <taxon>Pseudomonadati</taxon>
        <taxon>Pseudomonadota</taxon>
        <taxon>Gammaproteobacteria</taxon>
        <taxon>Vibrionales</taxon>
        <taxon>Vibrionaceae</taxon>
        <taxon>Vibrio</taxon>
    </lineage>
</organism>
<dbReference type="Proteomes" id="UP000323225">
    <property type="component" value="Unassembled WGS sequence"/>
</dbReference>
<protein>
    <submittedName>
        <fullName evidence="1">Uncharacterized protein</fullName>
    </submittedName>
</protein>
<dbReference type="EMBL" id="VUAA01000028">
    <property type="protein sequence ID" value="KAA1253081.1"/>
    <property type="molecule type" value="Genomic_DNA"/>
</dbReference>
<evidence type="ECO:0000313" key="2">
    <source>
        <dbReference type="Proteomes" id="UP000323225"/>
    </source>
</evidence>
<comment type="caution">
    <text evidence="1">The sequence shown here is derived from an EMBL/GenBank/DDBJ whole genome shotgun (WGS) entry which is preliminary data.</text>
</comment>
<proteinExistence type="predicted"/>
<gene>
    <name evidence="1" type="ORF">F0M16_19255</name>
</gene>
<reference evidence="1 2" key="1">
    <citation type="submission" date="2019-09" db="EMBL/GenBank/DDBJ databases">
        <authorList>
            <person name="Kritzky A."/>
            <person name="Schelkanova E.Y."/>
            <person name="Alkhova Z.V."/>
            <person name="Smirnova N.I."/>
        </authorList>
    </citation>
    <scope>NUCLEOTIDE SEQUENCE [LARGE SCALE GENOMIC DNA]</scope>
    <source>
        <strain evidence="1 2">M1526</strain>
    </source>
</reference>